<name>A0A7I8LCZ5_SPIIN</name>
<feature type="region of interest" description="Disordered" evidence="1">
    <location>
        <begin position="1"/>
        <end position="22"/>
    </location>
</feature>
<sequence>MSRQSKMGKPEGDEIGVGKGGDLFGDSVESAVRMVNSQPSPLLSESPHLAVVSNNLASPVSASSSTTKGFGLKKWRRIMRDTSKDGCREPDASRVLKRVLSIAEPSRNRNDDKLENDCKADISIGSLELGHMQGVLNDMSSFGSMDPELELLVARTDFSLGTDSENSDDRSSKSSSTVTALKHKREGLGYMKERNRVRIPGGKASRQAVLSRGQGWKGCGNDAEKKESDIQTVHEEENSHSSVESDLRSSSTVVAQWHGTGANGSPSETSMNFDGENSGNTEMIEEAQPSMHKEGGGSVEVASEEDAHANISGNDKRNVCEDNSHYEEEDPLLNQSFFSREHRKPLTKARLWRSRKGGGLKLREMELERYILIRRNIEAEIGYLMLMSTVQQQVVIVKGDPSALHEQKNAGFGGEQSKLEGDEEQAIVMLMTQLEELDLTCQRLLGSKKALTLRNRVCKVSICCFIQFLLSLAALVSFFIQLLPPSHETLPT</sequence>
<dbReference type="PANTHER" id="PTHR34562">
    <property type="entry name" value="WPP DOMAIN-INTERACTING PROTEIN 2"/>
    <property type="match status" value="1"/>
</dbReference>
<accession>A0A7I8LCZ5</accession>
<feature type="region of interest" description="Disordered" evidence="1">
    <location>
        <begin position="161"/>
        <end position="188"/>
    </location>
</feature>
<reference evidence="3" key="1">
    <citation type="submission" date="2020-02" db="EMBL/GenBank/DDBJ databases">
        <authorList>
            <person name="Scholz U."/>
            <person name="Mascher M."/>
            <person name="Fiebig A."/>
        </authorList>
    </citation>
    <scope>NUCLEOTIDE SEQUENCE</scope>
</reference>
<organism evidence="3 4">
    <name type="scientific">Spirodela intermedia</name>
    <name type="common">Intermediate duckweed</name>
    <dbReference type="NCBI Taxonomy" id="51605"/>
    <lineage>
        <taxon>Eukaryota</taxon>
        <taxon>Viridiplantae</taxon>
        <taxon>Streptophyta</taxon>
        <taxon>Embryophyta</taxon>
        <taxon>Tracheophyta</taxon>
        <taxon>Spermatophyta</taxon>
        <taxon>Magnoliopsida</taxon>
        <taxon>Liliopsida</taxon>
        <taxon>Araceae</taxon>
        <taxon>Lemnoideae</taxon>
        <taxon>Spirodela</taxon>
    </lineage>
</organism>
<keyword evidence="2" id="KW-0472">Membrane</keyword>
<gene>
    <name evidence="3" type="ORF">SI8410_14018549</name>
</gene>
<evidence type="ECO:0000313" key="4">
    <source>
        <dbReference type="Proteomes" id="UP000663760"/>
    </source>
</evidence>
<feature type="compositionally biased region" description="Basic and acidic residues" evidence="1">
    <location>
        <begin position="222"/>
        <end position="247"/>
    </location>
</feature>
<proteinExistence type="predicted"/>
<protein>
    <submittedName>
        <fullName evidence="3">Uncharacterized protein</fullName>
    </submittedName>
</protein>
<dbReference type="InterPro" id="IPR044696">
    <property type="entry name" value="WIP1/2/3"/>
</dbReference>
<keyword evidence="4" id="KW-1185">Reference proteome</keyword>
<dbReference type="Proteomes" id="UP000663760">
    <property type="component" value="Chromosome 14"/>
</dbReference>
<feature type="region of interest" description="Disordered" evidence="1">
    <location>
        <begin position="203"/>
        <end position="247"/>
    </location>
</feature>
<evidence type="ECO:0000313" key="3">
    <source>
        <dbReference type="EMBL" id="CAA7407871.1"/>
    </source>
</evidence>
<dbReference type="OrthoDB" id="680851at2759"/>
<feature type="transmembrane region" description="Helical" evidence="2">
    <location>
        <begin position="457"/>
        <end position="483"/>
    </location>
</feature>
<evidence type="ECO:0000256" key="2">
    <source>
        <dbReference type="SAM" id="Phobius"/>
    </source>
</evidence>
<evidence type="ECO:0000256" key="1">
    <source>
        <dbReference type="SAM" id="MobiDB-lite"/>
    </source>
</evidence>
<dbReference type="AlphaFoldDB" id="A0A7I8LCZ5"/>
<dbReference type="EMBL" id="LR746277">
    <property type="protein sequence ID" value="CAA7407871.1"/>
    <property type="molecule type" value="Genomic_DNA"/>
</dbReference>
<keyword evidence="2" id="KW-0812">Transmembrane</keyword>
<dbReference type="PANTHER" id="PTHR34562:SF8">
    <property type="entry name" value="WPP DOMAIN-INTERACTING PROTEIN 1"/>
    <property type="match status" value="1"/>
</dbReference>
<keyword evidence="2" id="KW-1133">Transmembrane helix</keyword>